<evidence type="ECO:0000313" key="2">
    <source>
        <dbReference type="EMBL" id="MBM6499833.1"/>
    </source>
</evidence>
<dbReference type="PANTHER" id="PTHR46401:SF8">
    <property type="entry name" value="BLL6006 PROTEIN"/>
    <property type="match status" value="1"/>
</dbReference>
<accession>A0ABS2CY07</accession>
<feature type="domain" description="Glycosyl transferase family 1" evidence="1">
    <location>
        <begin position="196"/>
        <end position="369"/>
    </location>
</feature>
<dbReference type="PANTHER" id="PTHR46401">
    <property type="entry name" value="GLYCOSYLTRANSFERASE WBBK-RELATED"/>
    <property type="match status" value="1"/>
</dbReference>
<gene>
    <name evidence="2" type="ORF">H9X54_011060</name>
</gene>
<name>A0ABS2CY07_9FLAO</name>
<dbReference type="CDD" id="cd03809">
    <property type="entry name" value="GT4_MtfB-like"/>
    <property type="match status" value="1"/>
</dbReference>
<evidence type="ECO:0000313" key="3">
    <source>
        <dbReference type="Proteomes" id="UP000759529"/>
    </source>
</evidence>
<organism evidence="2 3">
    <name type="scientific">Flavobacterium macrobrachii</name>
    <dbReference type="NCBI Taxonomy" id="591204"/>
    <lineage>
        <taxon>Bacteria</taxon>
        <taxon>Pseudomonadati</taxon>
        <taxon>Bacteroidota</taxon>
        <taxon>Flavobacteriia</taxon>
        <taxon>Flavobacteriales</taxon>
        <taxon>Flavobacteriaceae</taxon>
        <taxon>Flavobacterium</taxon>
    </lineage>
</organism>
<dbReference type="InterPro" id="IPR001296">
    <property type="entry name" value="Glyco_trans_1"/>
</dbReference>
<reference evidence="2 3" key="1">
    <citation type="submission" date="2021-02" db="EMBL/GenBank/DDBJ databases">
        <authorList>
            <person name="Jung H.S."/>
            <person name="Chun B.H."/>
            <person name="Jeon C.O."/>
        </authorList>
    </citation>
    <scope>NUCLEOTIDE SEQUENCE [LARGE SCALE GENOMIC DNA]</scope>
    <source>
        <strain evidence="2 3">LMG 25203</strain>
    </source>
</reference>
<protein>
    <submittedName>
        <fullName evidence="2">Glycosyltransferase family 4 protein</fullName>
    </submittedName>
</protein>
<dbReference type="Pfam" id="PF00534">
    <property type="entry name" value="Glycos_transf_1"/>
    <property type="match status" value="1"/>
</dbReference>
<keyword evidence="3" id="KW-1185">Reference proteome</keyword>
<dbReference type="Proteomes" id="UP000759529">
    <property type="component" value="Unassembled WGS sequence"/>
</dbReference>
<sequence>MDNNKFRLGFLFNFNPKWTGGIIYLVNSIRILNFLEDKDKPKVVVFYSPSLQQYIDEINYPYMELVPHQFPTVYKGFMQSFLKMKNVFVHDLVVVHKLDAVFPMHDYPVKSNLNAKLVSWIADLQHFYYPQFFTKTKILERNARIRFILRNSKDLVVSSHAVKNDFIKFFKMPSSLRVHVYHFVSIIEGLPSMTYEEIRDKYKLEDNYYMISNQFHKHKNHKVVFEAIAQLKKKGVEVCIGITGRFPEQPDSPYIQELHDIINKNDLKQNIKFLGLIPRGDQLLLMKYSKAIIQPSLFEGWSTVIEDAKSLQVPVIAANLDVNIEQLEELGTYFEPHNVEKLVSIMEKYPNRDFSKQIYDSYENRMKQAAYELLSVFK</sequence>
<proteinExistence type="predicted"/>
<dbReference type="RefSeq" id="WP_187657105.1">
    <property type="nucleotide sequence ID" value="NZ_JACSOD020000491.1"/>
</dbReference>
<dbReference type="EMBL" id="JACSOD020000491">
    <property type="protein sequence ID" value="MBM6499833.1"/>
    <property type="molecule type" value="Genomic_DNA"/>
</dbReference>
<dbReference type="Gene3D" id="3.40.50.2000">
    <property type="entry name" value="Glycogen Phosphorylase B"/>
    <property type="match status" value="2"/>
</dbReference>
<evidence type="ECO:0000259" key="1">
    <source>
        <dbReference type="Pfam" id="PF00534"/>
    </source>
</evidence>
<dbReference type="SUPFAM" id="SSF53756">
    <property type="entry name" value="UDP-Glycosyltransferase/glycogen phosphorylase"/>
    <property type="match status" value="1"/>
</dbReference>
<comment type="caution">
    <text evidence="2">The sequence shown here is derived from an EMBL/GenBank/DDBJ whole genome shotgun (WGS) entry which is preliminary data.</text>
</comment>